<organism evidence="9 10">
    <name type="scientific">Streptosporangium lutulentum</name>
    <dbReference type="NCBI Taxonomy" id="1461250"/>
    <lineage>
        <taxon>Bacteria</taxon>
        <taxon>Bacillati</taxon>
        <taxon>Actinomycetota</taxon>
        <taxon>Actinomycetes</taxon>
        <taxon>Streptosporangiales</taxon>
        <taxon>Streptosporangiaceae</taxon>
        <taxon>Streptosporangium</taxon>
    </lineage>
</organism>
<feature type="compositionally biased region" description="Low complexity" evidence="5">
    <location>
        <begin position="132"/>
        <end position="142"/>
    </location>
</feature>
<name>A0ABT9Q6J6_9ACTN</name>
<evidence type="ECO:0000259" key="8">
    <source>
        <dbReference type="Pfam" id="PF04234"/>
    </source>
</evidence>
<evidence type="ECO:0000313" key="9">
    <source>
        <dbReference type="EMBL" id="MDP9842371.1"/>
    </source>
</evidence>
<keyword evidence="2" id="KW-0479">Metal-binding</keyword>
<dbReference type="InterPro" id="IPR014756">
    <property type="entry name" value="Ig_E-set"/>
</dbReference>
<comment type="subcellular location">
    <subcellularLocation>
        <location evidence="1">Cell envelope</location>
    </subcellularLocation>
</comment>
<dbReference type="RefSeq" id="WP_307556280.1">
    <property type="nucleotide sequence ID" value="NZ_JAUSQU010000001.1"/>
</dbReference>
<proteinExistence type="predicted"/>
<dbReference type="Gene3D" id="2.60.40.1220">
    <property type="match status" value="1"/>
</dbReference>
<dbReference type="InterPro" id="IPR007348">
    <property type="entry name" value="CopC_dom"/>
</dbReference>
<dbReference type="Proteomes" id="UP001225356">
    <property type="component" value="Unassembled WGS sequence"/>
</dbReference>
<accession>A0ABT9Q6J6</accession>
<evidence type="ECO:0000256" key="2">
    <source>
        <dbReference type="ARBA" id="ARBA00022723"/>
    </source>
</evidence>
<keyword evidence="6" id="KW-0812">Transmembrane</keyword>
<sequence>MPRFIRRTVSATLCCGLFLMLTAPAALAHDSLKSSSPAKDAKISTIERIELEFSAHVLFPTVVLREAKGKSVDIGQAHADGPKVTAKVPRTPPDGKYVIAWRVVSSDGHPIEGEIPFTVTGSAPSSAKHPARASALRPSAAPDSVSAGDQVGTQGVSTWIWVALAVLLTIGAGAWLRYSNPDRPGSAK</sequence>
<evidence type="ECO:0000256" key="4">
    <source>
        <dbReference type="ARBA" id="ARBA00023008"/>
    </source>
</evidence>
<evidence type="ECO:0000256" key="6">
    <source>
        <dbReference type="SAM" id="Phobius"/>
    </source>
</evidence>
<dbReference type="SUPFAM" id="SSF81296">
    <property type="entry name" value="E set domains"/>
    <property type="match status" value="1"/>
</dbReference>
<keyword evidence="3 7" id="KW-0732">Signal</keyword>
<dbReference type="InterPro" id="IPR032694">
    <property type="entry name" value="CopC/D"/>
</dbReference>
<dbReference type="PANTHER" id="PTHR34820">
    <property type="entry name" value="INNER MEMBRANE PROTEIN YEBZ"/>
    <property type="match status" value="1"/>
</dbReference>
<feature type="chain" id="PRO_5047257354" evidence="7">
    <location>
        <begin position="29"/>
        <end position="188"/>
    </location>
</feature>
<dbReference type="EMBL" id="JAUSQU010000001">
    <property type="protein sequence ID" value="MDP9842371.1"/>
    <property type="molecule type" value="Genomic_DNA"/>
</dbReference>
<gene>
    <name evidence="9" type="ORF">J2853_001582</name>
</gene>
<dbReference type="Pfam" id="PF04234">
    <property type="entry name" value="CopC"/>
    <property type="match status" value="1"/>
</dbReference>
<comment type="caution">
    <text evidence="9">The sequence shown here is derived from an EMBL/GenBank/DDBJ whole genome shotgun (WGS) entry which is preliminary data.</text>
</comment>
<feature type="signal peptide" evidence="7">
    <location>
        <begin position="1"/>
        <end position="28"/>
    </location>
</feature>
<keyword evidence="4" id="KW-0186">Copper</keyword>
<evidence type="ECO:0000256" key="5">
    <source>
        <dbReference type="SAM" id="MobiDB-lite"/>
    </source>
</evidence>
<dbReference type="PANTHER" id="PTHR34820:SF4">
    <property type="entry name" value="INNER MEMBRANE PROTEIN YEBZ"/>
    <property type="match status" value="1"/>
</dbReference>
<evidence type="ECO:0000313" key="10">
    <source>
        <dbReference type="Proteomes" id="UP001225356"/>
    </source>
</evidence>
<evidence type="ECO:0000256" key="3">
    <source>
        <dbReference type="ARBA" id="ARBA00022729"/>
    </source>
</evidence>
<keyword evidence="6" id="KW-1133">Transmembrane helix</keyword>
<feature type="transmembrane region" description="Helical" evidence="6">
    <location>
        <begin position="159"/>
        <end position="178"/>
    </location>
</feature>
<feature type="domain" description="CopC" evidence="8">
    <location>
        <begin position="29"/>
        <end position="119"/>
    </location>
</feature>
<dbReference type="InterPro" id="IPR014755">
    <property type="entry name" value="Cu-Rt/internalin_Ig-like"/>
</dbReference>
<feature type="region of interest" description="Disordered" evidence="5">
    <location>
        <begin position="120"/>
        <end position="148"/>
    </location>
</feature>
<keyword evidence="6" id="KW-0472">Membrane</keyword>
<evidence type="ECO:0000256" key="7">
    <source>
        <dbReference type="SAM" id="SignalP"/>
    </source>
</evidence>
<protein>
    <submittedName>
        <fullName evidence="9">Methionine-rich copper-binding protein CopC</fullName>
    </submittedName>
</protein>
<reference evidence="9 10" key="1">
    <citation type="submission" date="2023-07" db="EMBL/GenBank/DDBJ databases">
        <title>Sequencing the genomes of 1000 actinobacteria strains.</title>
        <authorList>
            <person name="Klenk H.-P."/>
        </authorList>
    </citation>
    <scope>NUCLEOTIDE SEQUENCE [LARGE SCALE GENOMIC DNA]</scope>
    <source>
        <strain evidence="9 10">DSM 46740</strain>
    </source>
</reference>
<keyword evidence="10" id="KW-1185">Reference proteome</keyword>
<evidence type="ECO:0000256" key="1">
    <source>
        <dbReference type="ARBA" id="ARBA00004196"/>
    </source>
</evidence>